<evidence type="ECO:0000256" key="4">
    <source>
        <dbReference type="PROSITE-ProRule" id="PRU00108"/>
    </source>
</evidence>
<dbReference type="GO" id="GO:0006355">
    <property type="term" value="P:regulation of DNA-templated transcription"/>
    <property type="evidence" value="ECO:0007669"/>
    <property type="project" value="InterPro"/>
</dbReference>
<feature type="compositionally biased region" description="Low complexity" evidence="5">
    <location>
        <begin position="8"/>
        <end position="19"/>
    </location>
</feature>
<evidence type="ECO:0000256" key="1">
    <source>
        <dbReference type="ARBA" id="ARBA00023125"/>
    </source>
</evidence>
<dbReference type="AlphaFoldDB" id="A0A9P9IGP0"/>
<accession>A0A9P9IGP0</accession>
<feature type="region of interest" description="Disordered" evidence="5">
    <location>
        <begin position="194"/>
        <end position="220"/>
    </location>
</feature>
<dbReference type="PROSITE" id="PS00028">
    <property type="entry name" value="ZINC_FINGER_C2H2_1"/>
    <property type="match status" value="2"/>
</dbReference>
<feature type="domain" description="Homeobox" evidence="6">
    <location>
        <begin position="17"/>
        <end position="80"/>
    </location>
</feature>
<dbReference type="SUPFAM" id="SSF46689">
    <property type="entry name" value="Homeodomain-like"/>
    <property type="match status" value="1"/>
</dbReference>
<keyword evidence="3 4" id="KW-0539">Nucleus</keyword>
<evidence type="ECO:0000256" key="2">
    <source>
        <dbReference type="ARBA" id="ARBA00023155"/>
    </source>
</evidence>
<protein>
    <recommendedName>
        <fullName evidence="6">Homeobox domain-containing protein</fullName>
    </recommendedName>
</protein>
<evidence type="ECO:0000313" key="7">
    <source>
        <dbReference type="EMBL" id="KAH7119372.1"/>
    </source>
</evidence>
<dbReference type="InterPro" id="IPR001356">
    <property type="entry name" value="HD"/>
</dbReference>
<keyword evidence="8" id="KW-1185">Reference proteome</keyword>
<evidence type="ECO:0000256" key="3">
    <source>
        <dbReference type="ARBA" id="ARBA00023242"/>
    </source>
</evidence>
<feature type="region of interest" description="Disordered" evidence="5">
    <location>
        <begin position="148"/>
        <end position="181"/>
    </location>
</feature>
<keyword evidence="2 4" id="KW-0371">Homeobox</keyword>
<dbReference type="Proteomes" id="UP000717696">
    <property type="component" value="Unassembled WGS sequence"/>
</dbReference>
<dbReference type="CDD" id="cd00086">
    <property type="entry name" value="homeodomain"/>
    <property type="match status" value="1"/>
</dbReference>
<comment type="caution">
    <text evidence="7">The sequence shown here is derived from an EMBL/GenBank/DDBJ whole genome shotgun (WGS) entry which is preliminary data.</text>
</comment>
<feature type="region of interest" description="Disordered" evidence="5">
    <location>
        <begin position="1"/>
        <end position="28"/>
    </location>
</feature>
<dbReference type="SMART" id="SM00355">
    <property type="entry name" value="ZnF_C2H2"/>
    <property type="match status" value="3"/>
</dbReference>
<feature type="compositionally biased region" description="Basic residues" evidence="5">
    <location>
        <begin position="203"/>
        <end position="213"/>
    </location>
</feature>
<dbReference type="Gene3D" id="3.30.160.60">
    <property type="entry name" value="Classic Zinc Finger"/>
    <property type="match status" value="1"/>
</dbReference>
<reference evidence="7" key="1">
    <citation type="journal article" date="2021" name="Nat. Commun.">
        <title>Genetic determinants of endophytism in the Arabidopsis root mycobiome.</title>
        <authorList>
            <person name="Mesny F."/>
            <person name="Miyauchi S."/>
            <person name="Thiergart T."/>
            <person name="Pickel B."/>
            <person name="Atanasova L."/>
            <person name="Karlsson M."/>
            <person name="Huettel B."/>
            <person name="Barry K.W."/>
            <person name="Haridas S."/>
            <person name="Chen C."/>
            <person name="Bauer D."/>
            <person name="Andreopoulos W."/>
            <person name="Pangilinan J."/>
            <person name="LaButti K."/>
            <person name="Riley R."/>
            <person name="Lipzen A."/>
            <person name="Clum A."/>
            <person name="Drula E."/>
            <person name="Henrissat B."/>
            <person name="Kohler A."/>
            <person name="Grigoriev I.V."/>
            <person name="Martin F.M."/>
            <person name="Hacquard S."/>
        </authorList>
    </citation>
    <scope>NUCLEOTIDE SEQUENCE</scope>
    <source>
        <strain evidence="7">MPI-CAGE-AT-0021</strain>
    </source>
</reference>
<dbReference type="PANTHER" id="PTHR11850">
    <property type="entry name" value="HOMEOBOX PROTEIN TRANSCRIPTION FACTORS"/>
    <property type="match status" value="1"/>
</dbReference>
<proteinExistence type="predicted"/>
<dbReference type="SMART" id="SM00389">
    <property type="entry name" value="HOX"/>
    <property type="match status" value="1"/>
</dbReference>
<sequence>MVTMLSQGASAGEASAGSSRPKIVRHKRSSTKILREWFASHTSHPYPTDREKQDLAHRAGLSARQVSYWFINARRRRGDKPGVSARVSCETLSSQSLPISSTASLPGAWETLSPMDRWRHSPPEDEPGSWSAITEAVADTWLSEDFGPGPRGLGGWSEGSNSLDFTSSQSQSASSSASSNFSNTAGSIASLGSWGSVQGLRNRPPRRRQKRQARQAAKTCQQTQDIDRIYQCTFCTDTFKSRYDWTRHEGTLHLVLERWTCLPFGPRLSDESNGVIQCALCGQTDPSESHLESHNIQQCVSKPMSTRTFYRKDHLRQHLRGAHRVNKVPTSTMDAWKTKITKVNARCGFCGDTFQLWADRNDHLTDHFRSGALMKDWNGCRGLDPAVALLVENAIPPYLIGQQSRDLEPFSATKIAQTARVLTPDRRCPPTSFELLTARLGEFVTSQRASQGDVSDECLRRQARLILFDDDDPWNQTPADNPDWLRMFKMGYGLADNPVMNPGPLPDACPSDLAGPAGLNSQDLSVTQCSLTPFTPERMRQAAVSDSSSIPLDLFGGAPNGEMGFLSSVPWSWQTPECLAEFSQMTDLLPQSACDIGRCTGSGFATADVDNADSCLYDDLGLDLENALFDLEPYGESCGKGSSEA</sequence>
<dbReference type="Gene3D" id="1.10.10.60">
    <property type="entry name" value="Homeodomain-like"/>
    <property type="match status" value="1"/>
</dbReference>
<dbReference type="InterPro" id="IPR009057">
    <property type="entry name" value="Homeodomain-like_sf"/>
</dbReference>
<name>A0A9P9IGP0_9HYPO</name>
<evidence type="ECO:0000313" key="8">
    <source>
        <dbReference type="Proteomes" id="UP000717696"/>
    </source>
</evidence>
<feature type="DNA-binding region" description="Homeobox" evidence="4">
    <location>
        <begin position="19"/>
        <end position="81"/>
    </location>
</feature>
<dbReference type="EMBL" id="JAGMUU010000030">
    <property type="protein sequence ID" value="KAH7119372.1"/>
    <property type="molecule type" value="Genomic_DNA"/>
</dbReference>
<gene>
    <name evidence="7" type="ORF">B0J13DRAFT_193164</name>
</gene>
<comment type="subcellular location">
    <subcellularLocation>
        <location evidence="4">Nucleus</location>
    </subcellularLocation>
</comment>
<feature type="compositionally biased region" description="Low complexity" evidence="5">
    <location>
        <begin position="165"/>
        <end position="181"/>
    </location>
</feature>
<dbReference type="InterPro" id="IPR050224">
    <property type="entry name" value="TALE_homeobox"/>
</dbReference>
<dbReference type="OrthoDB" id="10056939at2759"/>
<keyword evidence="1 4" id="KW-0238">DNA-binding</keyword>
<dbReference type="InterPro" id="IPR013087">
    <property type="entry name" value="Znf_C2H2_type"/>
</dbReference>
<dbReference type="PROSITE" id="PS50071">
    <property type="entry name" value="HOMEOBOX_2"/>
    <property type="match status" value="1"/>
</dbReference>
<dbReference type="GO" id="GO:0003677">
    <property type="term" value="F:DNA binding"/>
    <property type="evidence" value="ECO:0007669"/>
    <property type="project" value="UniProtKB-UniRule"/>
</dbReference>
<dbReference type="InterPro" id="IPR008422">
    <property type="entry name" value="KN_HD"/>
</dbReference>
<evidence type="ECO:0000256" key="5">
    <source>
        <dbReference type="SAM" id="MobiDB-lite"/>
    </source>
</evidence>
<dbReference type="Pfam" id="PF05920">
    <property type="entry name" value="Homeobox_KN"/>
    <property type="match status" value="1"/>
</dbReference>
<evidence type="ECO:0000259" key="6">
    <source>
        <dbReference type="PROSITE" id="PS50071"/>
    </source>
</evidence>
<organism evidence="7 8">
    <name type="scientific">Dactylonectria estremocensis</name>
    <dbReference type="NCBI Taxonomy" id="1079267"/>
    <lineage>
        <taxon>Eukaryota</taxon>
        <taxon>Fungi</taxon>
        <taxon>Dikarya</taxon>
        <taxon>Ascomycota</taxon>
        <taxon>Pezizomycotina</taxon>
        <taxon>Sordariomycetes</taxon>
        <taxon>Hypocreomycetidae</taxon>
        <taxon>Hypocreales</taxon>
        <taxon>Nectriaceae</taxon>
        <taxon>Dactylonectria</taxon>
    </lineage>
</organism>
<dbReference type="GO" id="GO:0005634">
    <property type="term" value="C:nucleus"/>
    <property type="evidence" value="ECO:0007669"/>
    <property type="project" value="UniProtKB-SubCell"/>
</dbReference>